<evidence type="ECO:0000313" key="1">
    <source>
        <dbReference type="EMBL" id="QPP11166.1"/>
    </source>
</evidence>
<name>A0A7T1TDU1_9ACTN</name>
<dbReference type="InterPro" id="IPR029032">
    <property type="entry name" value="AhpD-like"/>
</dbReference>
<evidence type="ECO:0000313" key="2">
    <source>
        <dbReference type="Proteomes" id="UP000595046"/>
    </source>
</evidence>
<dbReference type="SUPFAM" id="SSF69118">
    <property type="entry name" value="AhpD-like"/>
    <property type="match status" value="1"/>
</dbReference>
<protein>
    <submittedName>
        <fullName evidence="1">Carboxymuconolactone decarboxylase family protein</fullName>
    </submittedName>
</protein>
<dbReference type="AlphaFoldDB" id="A0A7T1TDU1"/>
<dbReference type="Proteomes" id="UP000595046">
    <property type="component" value="Chromosome"/>
</dbReference>
<gene>
    <name evidence="1" type="ORF">G4Z16_31825</name>
</gene>
<reference evidence="2" key="1">
    <citation type="submission" date="2020-02" db="EMBL/GenBank/DDBJ databases">
        <title>Streptomyces sp. ASO4wet.</title>
        <authorList>
            <person name="Risdian C."/>
            <person name="Landwehr W."/>
            <person name="Schupp P."/>
            <person name="Wink J."/>
        </authorList>
    </citation>
    <scope>NUCLEOTIDE SEQUENCE [LARGE SCALE GENOMIC DNA]</scope>
    <source>
        <strain evidence="2">ASO4wet</strain>
    </source>
</reference>
<dbReference type="KEGG" id="sbat:G4Z16_31825"/>
<dbReference type="PANTHER" id="PTHR34846">
    <property type="entry name" value="4-CARBOXYMUCONOLACTONE DECARBOXYLASE FAMILY PROTEIN (AFU_ORTHOLOGUE AFUA_6G11590)"/>
    <property type="match status" value="1"/>
</dbReference>
<organism evidence="1 2">
    <name type="scientific">Streptomyces bathyalis</name>
    <dbReference type="NCBI Taxonomy" id="2710756"/>
    <lineage>
        <taxon>Bacteria</taxon>
        <taxon>Bacillati</taxon>
        <taxon>Actinomycetota</taxon>
        <taxon>Actinomycetes</taxon>
        <taxon>Kitasatosporales</taxon>
        <taxon>Streptomycetaceae</taxon>
        <taxon>Streptomyces</taxon>
    </lineage>
</organism>
<accession>A0A7T1TDU1</accession>
<sequence length="181" mass="20067">MSPVTPPYDDDTQRLLAKWMPPGVEMEPLLLFRILAVHRQLASRMHPMASGLLNHGTLPPHDREVLISRTTARAGAEYEWGVHAAGPGLEAGLDQHLLEAFVTQPADAAIFDAHVRLLVTAADELHDDATLSAGTWRELQEIYDDAQLVELMLLTGWYRTLSTVITSVALPLESWGARFPR</sequence>
<dbReference type="EMBL" id="CP048882">
    <property type="protein sequence ID" value="QPP11166.1"/>
    <property type="molecule type" value="Genomic_DNA"/>
</dbReference>
<dbReference type="PANTHER" id="PTHR34846:SF5">
    <property type="entry name" value="CARBOXYMUCONOLACTONE DECARBOXYLASE-LIKE DOMAIN-CONTAINING PROTEIN"/>
    <property type="match status" value="1"/>
</dbReference>
<dbReference type="Gene3D" id="1.20.1290.10">
    <property type="entry name" value="AhpD-like"/>
    <property type="match status" value="1"/>
</dbReference>
<keyword evidence="2" id="KW-1185">Reference proteome</keyword>
<proteinExistence type="predicted"/>